<dbReference type="Gene3D" id="3.40.50.300">
    <property type="entry name" value="P-loop containing nucleotide triphosphate hydrolases"/>
    <property type="match status" value="1"/>
</dbReference>
<dbReference type="PROSITE" id="PS51720">
    <property type="entry name" value="G_AIG1"/>
    <property type="match status" value="1"/>
</dbReference>
<keyword evidence="3" id="KW-0342">GTP-binding</keyword>
<evidence type="ECO:0000313" key="6">
    <source>
        <dbReference type="Proteomes" id="UP000503349"/>
    </source>
</evidence>
<dbReference type="AlphaFoldDB" id="A0A6G1PZ97"/>
<protein>
    <submittedName>
        <fullName evidence="5">GTPase IMAP family member 2 Immunity-associated protein 2</fullName>
    </submittedName>
</protein>
<evidence type="ECO:0000256" key="3">
    <source>
        <dbReference type="ARBA" id="ARBA00023134"/>
    </source>
</evidence>
<organism evidence="5 6">
    <name type="scientific">Channa argus</name>
    <name type="common">Northern snakehead</name>
    <name type="synonym">Ophicephalus argus</name>
    <dbReference type="NCBI Taxonomy" id="215402"/>
    <lineage>
        <taxon>Eukaryota</taxon>
        <taxon>Metazoa</taxon>
        <taxon>Chordata</taxon>
        <taxon>Craniata</taxon>
        <taxon>Vertebrata</taxon>
        <taxon>Euteleostomi</taxon>
        <taxon>Actinopterygii</taxon>
        <taxon>Neopterygii</taxon>
        <taxon>Teleostei</taxon>
        <taxon>Neoteleostei</taxon>
        <taxon>Acanthomorphata</taxon>
        <taxon>Anabantaria</taxon>
        <taxon>Anabantiformes</taxon>
        <taxon>Channoidei</taxon>
        <taxon>Channidae</taxon>
        <taxon>Channa</taxon>
    </lineage>
</organism>
<feature type="domain" description="AIG1-type G" evidence="4">
    <location>
        <begin position="24"/>
        <end position="204"/>
    </location>
</feature>
<dbReference type="Proteomes" id="UP000503349">
    <property type="component" value="Chromosome 11"/>
</dbReference>
<dbReference type="PANTHER" id="PTHR10903">
    <property type="entry name" value="GTPASE, IMAP FAMILY MEMBER-RELATED"/>
    <property type="match status" value="1"/>
</dbReference>
<name>A0A6G1PZ97_CHAAH</name>
<dbReference type="EMBL" id="CM015722">
    <property type="protein sequence ID" value="KAF3695318.1"/>
    <property type="molecule type" value="Genomic_DNA"/>
</dbReference>
<dbReference type="InterPro" id="IPR006703">
    <property type="entry name" value="G_AIG1"/>
</dbReference>
<dbReference type="InterPro" id="IPR045058">
    <property type="entry name" value="GIMA/IAN/Toc"/>
</dbReference>
<evidence type="ECO:0000259" key="4">
    <source>
        <dbReference type="PROSITE" id="PS51720"/>
    </source>
</evidence>
<reference evidence="6" key="2">
    <citation type="submission" date="2019-02" db="EMBL/GenBank/DDBJ databases">
        <title>Opniocepnalus argus Var Kimnra genome.</title>
        <authorList>
            <person name="Zhou C."/>
            <person name="Xiao S."/>
        </authorList>
    </citation>
    <scope>NUCLEOTIDE SEQUENCE [LARGE SCALE GENOMIC DNA]</scope>
</reference>
<dbReference type="PANTHER" id="PTHR10903:SF170">
    <property type="entry name" value="GTPASE IMAP FAMILY MEMBER 7"/>
    <property type="match status" value="1"/>
</dbReference>
<sequence>MGGTSSVPDRRQLSSSFEFLPPDMSELRVVLLGNSWSERSSVGNFILGQPKFNTNGKPCCVRFQGQLIDKKIVLINTPDLLHPNIPDDKLTQYVENCVTLSAPGPHVFLLVLQPEDLTEEQKRNLCRVLQLFSDQSFHHSLVLISTPRQESLGFMEKYREHPPLKDIIKKCNYRFLWYKNLELAELLTRLVQVVKQNNEKHVEH</sequence>
<keyword evidence="6" id="KW-1185">Reference proteome</keyword>
<evidence type="ECO:0000256" key="2">
    <source>
        <dbReference type="ARBA" id="ARBA00022741"/>
    </source>
</evidence>
<keyword evidence="2" id="KW-0547">Nucleotide-binding</keyword>
<evidence type="ECO:0000256" key="1">
    <source>
        <dbReference type="ARBA" id="ARBA00008535"/>
    </source>
</evidence>
<dbReference type="Pfam" id="PF04548">
    <property type="entry name" value="AIG1"/>
    <property type="match status" value="1"/>
</dbReference>
<reference evidence="5 6" key="1">
    <citation type="submission" date="2019-02" db="EMBL/GenBank/DDBJ databases">
        <title>Opniocepnalus argus genome.</title>
        <authorList>
            <person name="Zhou C."/>
            <person name="Xiao S."/>
        </authorList>
    </citation>
    <scope>NUCLEOTIDE SEQUENCE [LARGE SCALE GENOMIC DNA]</scope>
    <source>
        <strain evidence="5">OARG1902GOOAL</strain>
        <tissue evidence="5">Muscle</tissue>
    </source>
</reference>
<comment type="similarity">
    <text evidence="1">Belongs to the TRAFAC class TrmE-Era-EngA-EngB-Septin-like GTPase superfamily. AIG1/Toc34/Toc159-like paraseptin GTPase family. IAN subfamily.</text>
</comment>
<accession>A0A6G1PZ97</accession>
<dbReference type="GO" id="GO:0005525">
    <property type="term" value="F:GTP binding"/>
    <property type="evidence" value="ECO:0007669"/>
    <property type="project" value="UniProtKB-KW"/>
</dbReference>
<gene>
    <name evidence="5" type="ORF">EXN66_Car010994</name>
</gene>
<dbReference type="InterPro" id="IPR027417">
    <property type="entry name" value="P-loop_NTPase"/>
</dbReference>
<dbReference type="SUPFAM" id="SSF52540">
    <property type="entry name" value="P-loop containing nucleoside triphosphate hydrolases"/>
    <property type="match status" value="1"/>
</dbReference>
<evidence type="ECO:0000313" key="5">
    <source>
        <dbReference type="EMBL" id="KAF3695318.1"/>
    </source>
</evidence>
<proteinExistence type="inferred from homology"/>